<evidence type="ECO:0000256" key="1">
    <source>
        <dbReference type="ARBA" id="ARBA00022670"/>
    </source>
</evidence>
<keyword evidence="10" id="KW-1185">Reference proteome</keyword>
<dbReference type="Pfam" id="PF01432">
    <property type="entry name" value="Peptidase_M3"/>
    <property type="match status" value="1"/>
</dbReference>
<dbReference type="PANTHER" id="PTHR11804:SF5">
    <property type="entry name" value="OLIGOENDOPEPTIDASE F"/>
    <property type="match status" value="1"/>
</dbReference>
<dbReference type="Pfam" id="PF08439">
    <property type="entry name" value="Peptidase_M3_N"/>
    <property type="match status" value="1"/>
</dbReference>
<keyword evidence="4 6" id="KW-0862">Zinc</keyword>
<dbReference type="Gene3D" id="1.20.140.70">
    <property type="entry name" value="Oligopeptidase f, N-terminal domain"/>
    <property type="match status" value="1"/>
</dbReference>
<evidence type="ECO:0000256" key="4">
    <source>
        <dbReference type="ARBA" id="ARBA00022833"/>
    </source>
</evidence>
<dbReference type="InterPro" id="IPR011977">
    <property type="entry name" value="Pept_M3B_clade3"/>
</dbReference>
<dbReference type="RefSeq" id="WP_259550271.1">
    <property type="nucleotide sequence ID" value="NZ_BAABHW010000002.1"/>
</dbReference>
<dbReference type="PANTHER" id="PTHR11804">
    <property type="entry name" value="PROTEASE M3 THIMET OLIGOPEPTIDASE-RELATED"/>
    <property type="match status" value="1"/>
</dbReference>
<dbReference type="Proteomes" id="UP001499910">
    <property type="component" value="Unassembled WGS sequence"/>
</dbReference>
<evidence type="ECO:0000313" key="10">
    <source>
        <dbReference type="Proteomes" id="UP001499910"/>
    </source>
</evidence>
<organism evidence="9 10">
    <name type="scientific">[Roseibacterium] beibuensis</name>
    <dbReference type="NCBI Taxonomy" id="1193142"/>
    <lineage>
        <taxon>Bacteria</taxon>
        <taxon>Pseudomonadati</taxon>
        <taxon>Pseudomonadota</taxon>
        <taxon>Alphaproteobacteria</taxon>
        <taxon>Rhodobacterales</taxon>
        <taxon>Roseobacteraceae</taxon>
        <taxon>Roseicyclus</taxon>
    </lineage>
</organism>
<protein>
    <submittedName>
        <fullName evidence="9">M3 family oligoendopeptidase</fullName>
    </submittedName>
</protein>
<comment type="cofactor">
    <cofactor evidence="6">
        <name>Zn(2+)</name>
        <dbReference type="ChEBI" id="CHEBI:29105"/>
    </cofactor>
    <text evidence="6">Binds 1 zinc ion.</text>
</comment>
<keyword evidence="3 6" id="KW-0378">Hydrolase</keyword>
<gene>
    <name evidence="9" type="ORF">GCM10023209_17160</name>
</gene>
<name>A0ABP9LAZ9_9RHOB</name>
<comment type="similarity">
    <text evidence="6">Belongs to the peptidase M3 family.</text>
</comment>
<evidence type="ECO:0000259" key="8">
    <source>
        <dbReference type="Pfam" id="PF08439"/>
    </source>
</evidence>
<feature type="domain" description="Peptidase M3A/M3B catalytic" evidence="7">
    <location>
        <begin position="352"/>
        <end position="594"/>
    </location>
</feature>
<keyword evidence="1 6" id="KW-0645">Protease</keyword>
<dbReference type="Gene3D" id="1.10.1370.20">
    <property type="entry name" value="Oligoendopeptidase f, C-terminal domain"/>
    <property type="match status" value="1"/>
</dbReference>
<keyword evidence="5 6" id="KW-0482">Metalloprotease</keyword>
<evidence type="ECO:0000256" key="6">
    <source>
        <dbReference type="RuleBase" id="RU003435"/>
    </source>
</evidence>
<sequence length="608" mass="68672">MMLPFPAALPRDAATEAGGVPLGDLPEWNLDDLYTAQDAPELKRDLDWLEEACASFAADYEGKLADLDAAALLDCVLRYEKIDLIAGRIMSYAGLRYYQHTTDAERAKFMSDMQDKITTFTTPLVFFSLEFNRIPDERYDALMAENADLARYKPVFDRMRAMKPYQLSDELEKFLHDQSVVGSSAWNKLFDETIAGLSFEVDGETLGIEATLNLLTEQDRAKRESGARALAETFQSRLPLFARVHNTLAKEKEIEDRWRGLPTPQMGRHLANHVEPEVVEALRNAVVKAYPRLSHRYYKLKAKWLGLDTLQVWDRNAPLPMEETRIVGWDEARKLVSDAYAGFDPRMAELAEPFFTDGWIDAAVKEGKAPGAFAHPTVVDVHPYVMLNYLGKPRDVMTLAHELGHGVHQRLAAGQGELLSSTPLTLAETASVFGEMLTFRKMLAEARDDQQKKVMLAGKVEDMINTVVRQIAFYDFECKLHEARRGGELTPDDINALWMSVQAESLGPVFEFMEGYETFWAYIPHFVHSPFYVYAYAFGDGLVNALYAVYEEGTPGFEEKYFEMLKAGGSKHHKELLAPFGLDASDPAFWDKGLSMIEGFIDELEAME</sequence>
<evidence type="ECO:0000256" key="2">
    <source>
        <dbReference type="ARBA" id="ARBA00022723"/>
    </source>
</evidence>
<feature type="domain" description="Oligopeptidase F N-terminal" evidence="8">
    <location>
        <begin position="130"/>
        <end position="199"/>
    </location>
</feature>
<dbReference type="InterPro" id="IPR013647">
    <property type="entry name" value="OligopepF_N_dom"/>
</dbReference>
<evidence type="ECO:0000313" key="9">
    <source>
        <dbReference type="EMBL" id="GAA5072369.1"/>
    </source>
</evidence>
<evidence type="ECO:0000259" key="7">
    <source>
        <dbReference type="Pfam" id="PF01432"/>
    </source>
</evidence>
<dbReference type="InterPro" id="IPR001567">
    <property type="entry name" value="Pept_M3A_M3B_dom"/>
</dbReference>
<comment type="caution">
    <text evidence="9">The sequence shown here is derived from an EMBL/GenBank/DDBJ whole genome shotgun (WGS) entry which is preliminary data.</text>
</comment>
<dbReference type="CDD" id="cd09610">
    <property type="entry name" value="M3B_PepF"/>
    <property type="match status" value="1"/>
</dbReference>
<dbReference type="InterPro" id="IPR045090">
    <property type="entry name" value="Pept_M3A_M3B"/>
</dbReference>
<dbReference type="EMBL" id="BAABHW010000002">
    <property type="protein sequence ID" value="GAA5072369.1"/>
    <property type="molecule type" value="Genomic_DNA"/>
</dbReference>
<evidence type="ECO:0000256" key="5">
    <source>
        <dbReference type="ARBA" id="ARBA00023049"/>
    </source>
</evidence>
<keyword evidence="2 6" id="KW-0479">Metal-binding</keyword>
<dbReference type="NCBIfam" id="TIGR02290">
    <property type="entry name" value="M3_fam_3"/>
    <property type="match status" value="1"/>
</dbReference>
<dbReference type="InterPro" id="IPR042088">
    <property type="entry name" value="OligoPept_F_C"/>
</dbReference>
<dbReference type="SUPFAM" id="SSF55486">
    <property type="entry name" value="Metalloproteases ('zincins'), catalytic domain"/>
    <property type="match status" value="1"/>
</dbReference>
<proteinExistence type="inferred from homology"/>
<evidence type="ECO:0000256" key="3">
    <source>
        <dbReference type="ARBA" id="ARBA00022801"/>
    </source>
</evidence>
<reference evidence="10" key="1">
    <citation type="journal article" date="2019" name="Int. J. Syst. Evol. Microbiol.">
        <title>The Global Catalogue of Microorganisms (GCM) 10K type strain sequencing project: providing services to taxonomists for standard genome sequencing and annotation.</title>
        <authorList>
            <consortium name="The Broad Institute Genomics Platform"/>
            <consortium name="The Broad Institute Genome Sequencing Center for Infectious Disease"/>
            <person name="Wu L."/>
            <person name="Ma J."/>
        </authorList>
    </citation>
    <scope>NUCLEOTIDE SEQUENCE [LARGE SCALE GENOMIC DNA]</scope>
    <source>
        <strain evidence="10">JCM 18015</strain>
    </source>
</reference>
<accession>A0ABP9LAZ9</accession>